<evidence type="ECO:0000313" key="7">
    <source>
        <dbReference type="Proteomes" id="UP000593594"/>
    </source>
</evidence>
<dbReference type="GO" id="GO:0003700">
    <property type="term" value="F:DNA-binding transcription factor activity"/>
    <property type="evidence" value="ECO:0007669"/>
    <property type="project" value="TreeGrafter"/>
</dbReference>
<proteinExistence type="predicted"/>
<dbReference type="Gene3D" id="1.10.10.60">
    <property type="entry name" value="Homeodomain-like"/>
    <property type="match status" value="1"/>
</dbReference>
<dbReference type="SUPFAM" id="SSF46689">
    <property type="entry name" value="Homeodomain-like"/>
    <property type="match status" value="1"/>
</dbReference>
<dbReference type="EMBL" id="CP058214">
    <property type="protein sequence ID" value="QPC42555.1"/>
    <property type="molecule type" value="Genomic_DNA"/>
</dbReference>
<dbReference type="Gene3D" id="1.10.357.10">
    <property type="entry name" value="Tetracycline Repressor, domain 2"/>
    <property type="match status" value="1"/>
</dbReference>
<evidence type="ECO:0000256" key="2">
    <source>
        <dbReference type="ARBA" id="ARBA00023125"/>
    </source>
</evidence>
<dbReference type="AlphaFoldDB" id="A0A7S8HBF9"/>
<evidence type="ECO:0000313" key="6">
    <source>
        <dbReference type="EMBL" id="QPC42555.1"/>
    </source>
</evidence>
<dbReference type="Pfam" id="PF00440">
    <property type="entry name" value="TetR_N"/>
    <property type="match status" value="1"/>
</dbReference>
<evidence type="ECO:0000259" key="5">
    <source>
        <dbReference type="PROSITE" id="PS50977"/>
    </source>
</evidence>
<gene>
    <name evidence="6" type="ORF">HW532_07450</name>
</gene>
<dbReference type="Pfam" id="PF14246">
    <property type="entry name" value="TetR_C_7"/>
    <property type="match status" value="1"/>
</dbReference>
<dbReference type="PROSITE" id="PS50977">
    <property type="entry name" value="HTH_TETR_2"/>
    <property type="match status" value="1"/>
</dbReference>
<reference evidence="6 7" key="1">
    <citation type="submission" date="2020-06" db="EMBL/GenBank/DDBJ databases">
        <title>Genome sequence of 2 isolates from Red Sea Mangroves.</title>
        <authorList>
            <person name="Sefrji F."/>
            <person name="Michoud G."/>
            <person name="Merlino G."/>
            <person name="Daffonchio D."/>
        </authorList>
    </citation>
    <scope>NUCLEOTIDE SEQUENCE [LARGE SCALE GENOMIC DNA]</scope>
    <source>
        <strain evidence="6 7">R1DC25</strain>
    </source>
</reference>
<dbReference type="InterPro" id="IPR009057">
    <property type="entry name" value="Homeodomain-like_sf"/>
</dbReference>
<feature type="domain" description="HTH tetR-type" evidence="5">
    <location>
        <begin position="7"/>
        <end position="67"/>
    </location>
</feature>
<organism evidence="6 7">
    <name type="scientific">Kaustia mangrovi</name>
    <dbReference type="NCBI Taxonomy" id="2593653"/>
    <lineage>
        <taxon>Bacteria</taxon>
        <taxon>Pseudomonadati</taxon>
        <taxon>Pseudomonadota</taxon>
        <taxon>Alphaproteobacteria</taxon>
        <taxon>Hyphomicrobiales</taxon>
        <taxon>Parvibaculaceae</taxon>
        <taxon>Kaustia</taxon>
    </lineage>
</organism>
<dbReference type="InterPro" id="IPR039536">
    <property type="entry name" value="TetR_C_Proteobacteria"/>
</dbReference>
<dbReference type="InterPro" id="IPR050109">
    <property type="entry name" value="HTH-type_TetR-like_transc_reg"/>
</dbReference>
<evidence type="ECO:0000256" key="1">
    <source>
        <dbReference type="ARBA" id="ARBA00023015"/>
    </source>
</evidence>
<dbReference type="PANTHER" id="PTHR30055">
    <property type="entry name" value="HTH-TYPE TRANSCRIPTIONAL REGULATOR RUTR"/>
    <property type="match status" value="1"/>
</dbReference>
<feature type="DNA-binding region" description="H-T-H motif" evidence="4">
    <location>
        <begin position="30"/>
        <end position="49"/>
    </location>
</feature>
<protein>
    <submittedName>
        <fullName evidence="6">TetR/AcrR family transcriptional regulator</fullName>
    </submittedName>
</protein>
<dbReference type="RefSeq" id="WP_213163789.1">
    <property type="nucleotide sequence ID" value="NZ_CP058214.1"/>
</dbReference>
<name>A0A7S8HBF9_9HYPH</name>
<keyword evidence="1" id="KW-0805">Transcription regulation</keyword>
<evidence type="ECO:0000256" key="4">
    <source>
        <dbReference type="PROSITE-ProRule" id="PRU00335"/>
    </source>
</evidence>
<sequence>MPDMRGDDRRNRILDAALALLTSGGLEAVTTAALARESRCSKSTLYVLFADRTAILSALVARQADALNAALDGIDGAMPPRDALAEAGARLLDLLTSPASLAINRAALADATGTLSRILVEAGRDRSAPKFLDLFRRLRADGTVEFADEEEIYRCFYGLLIADRQILALHGVKEARPGRAERRRIASQAVAATLRLHAPS</sequence>
<keyword evidence="2 4" id="KW-0238">DNA-binding</keyword>
<dbReference type="InterPro" id="IPR001647">
    <property type="entry name" value="HTH_TetR"/>
</dbReference>
<dbReference type="GO" id="GO:0000976">
    <property type="term" value="F:transcription cis-regulatory region binding"/>
    <property type="evidence" value="ECO:0007669"/>
    <property type="project" value="TreeGrafter"/>
</dbReference>
<dbReference type="Proteomes" id="UP000593594">
    <property type="component" value="Chromosome"/>
</dbReference>
<evidence type="ECO:0000256" key="3">
    <source>
        <dbReference type="ARBA" id="ARBA00023163"/>
    </source>
</evidence>
<keyword evidence="7" id="KW-1185">Reference proteome</keyword>
<accession>A0A7S8HBF9</accession>
<dbReference type="KEGG" id="kmn:HW532_07450"/>
<dbReference type="PANTHER" id="PTHR30055:SF234">
    <property type="entry name" value="HTH-TYPE TRANSCRIPTIONAL REGULATOR BETI"/>
    <property type="match status" value="1"/>
</dbReference>
<keyword evidence="3" id="KW-0804">Transcription</keyword>